<organism evidence="1 2">
    <name type="scientific">Solidesulfovibrio carbinolicus</name>
    <dbReference type="NCBI Taxonomy" id="296842"/>
    <lineage>
        <taxon>Bacteria</taxon>
        <taxon>Pseudomonadati</taxon>
        <taxon>Thermodesulfobacteriota</taxon>
        <taxon>Desulfovibrionia</taxon>
        <taxon>Desulfovibrionales</taxon>
        <taxon>Desulfovibrionaceae</taxon>
        <taxon>Solidesulfovibrio</taxon>
    </lineage>
</organism>
<dbReference type="AlphaFoldDB" id="A0A4P6HJI6"/>
<dbReference type="OrthoDB" id="5458842at2"/>
<dbReference type="EMBL" id="CP026538">
    <property type="protein sequence ID" value="QAZ66756.1"/>
    <property type="molecule type" value="Genomic_DNA"/>
</dbReference>
<dbReference type="Proteomes" id="UP000293296">
    <property type="component" value="Chromosome"/>
</dbReference>
<protein>
    <submittedName>
        <fullName evidence="1">Uncharacterized protein</fullName>
    </submittedName>
</protein>
<name>A0A4P6HJI6_9BACT</name>
<evidence type="ECO:0000313" key="1">
    <source>
        <dbReference type="EMBL" id="QAZ66756.1"/>
    </source>
</evidence>
<accession>A0A4P6HJI6</accession>
<proteinExistence type="predicted"/>
<gene>
    <name evidence="1" type="ORF">C3Y92_05665</name>
</gene>
<keyword evidence="2" id="KW-1185">Reference proteome</keyword>
<dbReference type="RefSeq" id="WP_129350459.1">
    <property type="nucleotide sequence ID" value="NZ_CP026538.1"/>
</dbReference>
<sequence length="150" mass="15294">MQTQTPPPAPATTPGHTPAITPEAVASALNILGEVAKGLLAKPEPVAADLAQAPATETTAGPAAALPTSVEGIARFADVLDLPMAAQVGRVREPLLTSSRFWTMIGTVATLAVQHPIGFELSPITQVCIAGVAGIYIAARTIKGGRRIEA</sequence>
<reference evidence="1 2" key="1">
    <citation type="submission" date="2018-02" db="EMBL/GenBank/DDBJ databases">
        <title>Genome sequence of Desulfovibrio carbinolicus DSM 3852.</title>
        <authorList>
            <person name="Wilbanks E."/>
            <person name="Skennerton C.T."/>
            <person name="Orphan V.J."/>
        </authorList>
    </citation>
    <scope>NUCLEOTIDE SEQUENCE [LARGE SCALE GENOMIC DNA]</scope>
    <source>
        <strain evidence="1 2">DSM 3852</strain>
    </source>
</reference>
<evidence type="ECO:0000313" key="2">
    <source>
        <dbReference type="Proteomes" id="UP000293296"/>
    </source>
</evidence>
<dbReference type="KEGG" id="dcb:C3Y92_05665"/>